<keyword evidence="1" id="KW-1133">Transmembrane helix</keyword>
<evidence type="ECO:0000313" key="3">
    <source>
        <dbReference type="Proteomes" id="UP000010310"/>
    </source>
</evidence>
<accession>K6GJU2</accession>
<keyword evidence="1" id="KW-0472">Membrane</keyword>
<dbReference type="EMBL" id="AMWX01000001">
    <property type="protein sequence ID" value="EKO37240.1"/>
    <property type="molecule type" value="Genomic_DNA"/>
</dbReference>
<keyword evidence="3" id="KW-1185">Reference proteome</keyword>
<dbReference type="STRING" id="1208365.B273_0154"/>
<gene>
    <name evidence="2" type="ORF">B273_0154</name>
</gene>
<comment type="caution">
    <text evidence="2">The sequence shown here is derived from an EMBL/GenBank/DDBJ whole genome shotgun (WGS) entry which is preliminary data.</text>
</comment>
<dbReference type="InterPro" id="IPR029058">
    <property type="entry name" value="AB_hydrolase_fold"/>
</dbReference>
<name>K6GJU2_9GAMM</name>
<feature type="transmembrane region" description="Helical" evidence="1">
    <location>
        <begin position="9"/>
        <end position="27"/>
    </location>
</feature>
<sequence>MINNALDRLLSLFTHFVFIFIDIYFHLRITIRESIVSKPLINKTKFKKYFAILDEARHFVFELGDEKATPNKTLVMIGGIPTHPMESMTWFADCLNQIDPSLRIIIFNMPYYDQHHSIEYSNYFAQSNGESLRTHKEINYSNRKIDPKFSHKNQSKTINSLMDKMKLDQAHLVGHDRGAVILENLCINNPEKVISYSRASQVWDYAEADWSKLAPEILVGPPHKLMSIYFQLRLLLFSVLIMNRPMQLLSENFLNKAKHAQKGTHLFDRYTHLKFKSQISYKKYYYKFQQSLMQGGMFDEVINRKHLKKTNFPIMQFQGEDEFKLATNGCRISDQPYFGKYNLFRNEIEDIYPDGTYQSEVPIKNEFITSKGLYKEIKIKDGARFSKFYLIPDSAHFNVIENPESCAAAVYNFVTLVNNNHKGDNNVR</sequence>
<dbReference type="PATRIC" id="fig|1208365.4.peg.158"/>
<evidence type="ECO:0000313" key="2">
    <source>
        <dbReference type="EMBL" id="EKO37240.1"/>
    </source>
</evidence>
<proteinExistence type="predicted"/>
<evidence type="ECO:0000256" key="1">
    <source>
        <dbReference type="SAM" id="Phobius"/>
    </source>
</evidence>
<dbReference type="Gene3D" id="3.40.50.1820">
    <property type="entry name" value="alpha/beta hydrolase"/>
    <property type="match status" value="1"/>
</dbReference>
<dbReference type="Proteomes" id="UP000010310">
    <property type="component" value="Unassembled WGS sequence"/>
</dbReference>
<protein>
    <recommendedName>
        <fullName evidence="4">Alpha/beta hydrolase family protein</fullName>
    </recommendedName>
</protein>
<organism evidence="2 3">
    <name type="scientific">SAR86 cluster bacterium SAR86E</name>
    <dbReference type="NCBI Taxonomy" id="1208365"/>
    <lineage>
        <taxon>Bacteria</taxon>
        <taxon>Pseudomonadati</taxon>
        <taxon>Pseudomonadota</taxon>
        <taxon>Gammaproteobacteria</taxon>
        <taxon>SAR86 cluster</taxon>
    </lineage>
</organism>
<dbReference type="AlphaFoldDB" id="K6GJU2"/>
<keyword evidence="1" id="KW-0812">Transmembrane</keyword>
<dbReference type="SUPFAM" id="SSF53474">
    <property type="entry name" value="alpha/beta-Hydrolases"/>
    <property type="match status" value="1"/>
</dbReference>
<evidence type="ECO:0008006" key="4">
    <source>
        <dbReference type="Google" id="ProtNLM"/>
    </source>
</evidence>
<reference evidence="2 3" key="1">
    <citation type="submission" date="2012-09" db="EMBL/GenBank/DDBJ databases">
        <authorList>
            <person name="Dupont C.L."/>
            <person name="Rusch D.B."/>
            <person name="Lombardo M.-J."/>
            <person name="Novotny M."/>
            <person name="Yee-Greenbaum J."/>
            <person name="Laskin R."/>
        </authorList>
    </citation>
    <scope>NUCLEOTIDE SEQUENCE [LARGE SCALE GENOMIC DNA]</scope>
    <source>
        <strain evidence="2">SAR86E</strain>
    </source>
</reference>